<evidence type="ECO:0000256" key="1">
    <source>
        <dbReference type="ARBA" id="ARBA00022614"/>
    </source>
</evidence>
<gene>
    <name evidence="5" type="ORF">TIFTF001_024825</name>
</gene>
<dbReference type="InterPro" id="IPR032675">
    <property type="entry name" value="LRR_dom_sf"/>
</dbReference>
<dbReference type="InterPro" id="IPR045344">
    <property type="entry name" value="C-JID"/>
</dbReference>
<dbReference type="PANTHER" id="PTHR11017:SF479">
    <property type="entry name" value="DISEASE RESISTANCE PROTEIN (TIR-NBS-LRR CLASS) FAMILY"/>
    <property type="match status" value="1"/>
</dbReference>
<dbReference type="PANTHER" id="PTHR11017">
    <property type="entry name" value="LEUCINE-RICH REPEAT-CONTAINING PROTEIN"/>
    <property type="match status" value="1"/>
</dbReference>
<organism evidence="5 6">
    <name type="scientific">Ficus carica</name>
    <name type="common">Common fig</name>
    <dbReference type="NCBI Taxonomy" id="3494"/>
    <lineage>
        <taxon>Eukaryota</taxon>
        <taxon>Viridiplantae</taxon>
        <taxon>Streptophyta</taxon>
        <taxon>Embryophyta</taxon>
        <taxon>Tracheophyta</taxon>
        <taxon>Spermatophyta</taxon>
        <taxon>Magnoliopsida</taxon>
        <taxon>eudicotyledons</taxon>
        <taxon>Gunneridae</taxon>
        <taxon>Pentapetalae</taxon>
        <taxon>rosids</taxon>
        <taxon>fabids</taxon>
        <taxon>Rosales</taxon>
        <taxon>Moraceae</taxon>
        <taxon>Ficeae</taxon>
        <taxon>Ficus</taxon>
    </lineage>
</organism>
<keyword evidence="1" id="KW-0433">Leucine-rich repeat</keyword>
<dbReference type="SUPFAM" id="SSF52200">
    <property type="entry name" value="Toll/Interleukin receptor TIR domain"/>
    <property type="match status" value="1"/>
</dbReference>
<keyword evidence="6" id="KW-1185">Reference proteome</keyword>
<keyword evidence="3" id="KW-0520">NAD</keyword>
<accession>A0AA88DF35</accession>
<feature type="domain" description="TIR" evidence="4">
    <location>
        <begin position="14"/>
        <end position="181"/>
    </location>
</feature>
<dbReference type="EMBL" id="BTGU01000059">
    <property type="protein sequence ID" value="GMN55705.1"/>
    <property type="molecule type" value="Genomic_DNA"/>
</dbReference>
<dbReference type="PROSITE" id="PS50104">
    <property type="entry name" value="TIR"/>
    <property type="match status" value="1"/>
</dbReference>
<evidence type="ECO:0000256" key="2">
    <source>
        <dbReference type="ARBA" id="ARBA00022737"/>
    </source>
</evidence>
<evidence type="ECO:0000313" key="6">
    <source>
        <dbReference type="Proteomes" id="UP001187192"/>
    </source>
</evidence>
<dbReference type="Gene3D" id="3.40.50.10140">
    <property type="entry name" value="Toll/interleukin-1 receptor homology (TIR) domain"/>
    <property type="match status" value="1"/>
</dbReference>
<reference evidence="5" key="1">
    <citation type="submission" date="2023-07" db="EMBL/GenBank/DDBJ databases">
        <title>draft genome sequence of fig (Ficus carica).</title>
        <authorList>
            <person name="Takahashi T."/>
            <person name="Nishimura K."/>
        </authorList>
    </citation>
    <scope>NUCLEOTIDE SEQUENCE</scope>
</reference>
<dbReference type="GO" id="GO:0007165">
    <property type="term" value="P:signal transduction"/>
    <property type="evidence" value="ECO:0007669"/>
    <property type="project" value="InterPro"/>
</dbReference>
<protein>
    <recommendedName>
        <fullName evidence="4">TIR domain-containing protein</fullName>
    </recommendedName>
</protein>
<dbReference type="Pfam" id="PF20160">
    <property type="entry name" value="C-JID"/>
    <property type="match status" value="1"/>
</dbReference>
<keyword evidence="2" id="KW-0677">Repeat</keyword>
<dbReference type="InterPro" id="IPR000157">
    <property type="entry name" value="TIR_dom"/>
</dbReference>
<comment type="caution">
    <text evidence="5">The sequence shown here is derived from an EMBL/GenBank/DDBJ whole genome shotgun (WGS) entry which is preliminary data.</text>
</comment>
<dbReference type="Gene3D" id="3.80.10.10">
    <property type="entry name" value="Ribonuclease Inhibitor"/>
    <property type="match status" value="3"/>
</dbReference>
<dbReference type="Pfam" id="PF07725">
    <property type="entry name" value="LRR_3"/>
    <property type="match status" value="1"/>
</dbReference>
<dbReference type="AlphaFoldDB" id="A0AA88DF35"/>
<evidence type="ECO:0000313" key="5">
    <source>
        <dbReference type="EMBL" id="GMN55705.1"/>
    </source>
</evidence>
<sequence>MSVDYSSSILARKKIYDVFISFRGKDTRDVFTCHLYKAFSDKKIKVYLDEESLEKGDEISPALKKGIQESKISVVILSKNYAMSSWCLEELRHILQCKEMYEQIVVPVFYYVDPSHVRKQQESYATALTAVEQRFHDEMDKVQQWKKALTAISNLSGWDSSVIGSDSELVEAIVKDIVGKLNRISSYGNFKGLGTGVVQAMSLNFCELGNDIDLDPLVFKDMFSLKFLSFHGRKYFDGTKKLNLPQGLQSLPGELRYLCWENYPLRTLPQNFTPQNLVELCLGGNKLEKLWDGIQNFGSLKILNLEGSKNLTEIPDLSLALNLEVVNLKSCRRLEHLPTSIGKLELLQYLCLSFCSKLQNFPELPSNIKYLNMEGTSVELVPPSIEGIPQVVNLSLSFCKNLKSVPTSICKLKSLKELGLRGCSKLEYFPDILEPMPNLSLLCLDYSGIRKVPASFENLVGVKSLNLSFCKNLEFIPHNIYNMELSLDLSNCSMLESLPRPLLNGMPLGSLCLSDTSISQIPDNLFSCLTLLLDVSLSRTNIRKIPESIKFSKLRRLYIRDCKFLQSLPELPMTIEFVDATGCSSLEMVSNSLAALTQPLKLSLDKGGDKFGGIKMSYPGEEIPKWFNYQMEGCSMNIMLPYNPNFMGFAFCVIVEPDEYMNMAFPSLECEINVKTIYDNERHFQRSTGLEMFFHQNPKSLQYVFMTTFMIKEDSFSSAKEMSFNFRIKGKMDIKRCGVRILYVEDAKDFGIGRFQKSMLEQLHYFQVSPSKEGTLVRPLWFMSVWGLRTDSLLCDSTASFLEIVLHGDLNSNDYQYDEEFLVYASVLVDTILRARNQLVNRGKEFHTADIGVIPKPQARAQQILVLILAKKAGYREEKARKTKPRFWPDFGAFGRNF</sequence>
<dbReference type="InterPro" id="IPR035897">
    <property type="entry name" value="Toll_tir_struct_dom_sf"/>
</dbReference>
<dbReference type="InterPro" id="IPR044974">
    <property type="entry name" value="Disease_R_plants"/>
</dbReference>
<proteinExistence type="predicted"/>
<dbReference type="GO" id="GO:0006952">
    <property type="term" value="P:defense response"/>
    <property type="evidence" value="ECO:0007669"/>
    <property type="project" value="InterPro"/>
</dbReference>
<name>A0AA88DF35_FICCA</name>
<dbReference type="FunFam" id="3.40.50.10140:FF:000007">
    <property type="entry name" value="Disease resistance protein (TIR-NBS-LRR class)"/>
    <property type="match status" value="1"/>
</dbReference>
<dbReference type="Pfam" id="PF01582">
    <property type="entry name" value="TIR"/>
    <property type="match status" value="1"/>
</dbReference>
<dbReference type="SUPFAM" id="SSF52058">
    <property type="entry name" value="L domain-like"/>
    <property type="match status" value="1"/>
</dbReference>
<dbReference type="InterPro" id="IPR011713">
    <property type="entry name" value="Leu-rich_rpt_3"/>
</dbReference>
<evidence type="ECO:0000256" key="3">
    <source>
        <dbReference type="ARBA" id="ARBA00023027"/>
    </source>
</evidence>
<evidence type="ECO:0000259" key="4">
    <source>
        <dbReference type="PROSITE" id="PS50104"/>
    </source>
</evidence>
<dbReference type="Proteomes" id="UP001187192">
    <property type="component" value="Unassembled WGS sequence"/>
</dbReference>
<dbReference type="SMART" id="SM00255">
    <property type="entry name" value="TIR"/>
    <property type="match status" value="1"/>
</dbReference>